<dbReference type="EMBL" id="CAJJDM010000020">
    <property type="protein sequence ID" value="CAD8054391.1"/>
    <property type="molecule type" value="Genomic_DNA"/>
</dbReference>
<proteinExistence type="predicted"/>
<dbReference type="AlphaFoldDB" id="A0A8S1KJB0"/>
<name>A0A8S1KJB0_PARPR</name>
<evidence type="ECO:0000313" key="2">
    <source>
        <dbReference type="Proteomes" id="UP000688137"/>
    </source>
</evidence>
<reference evidence="1" key="1">
    <citation type="submission" date="2021-01" db="EMBL/GenBank/DDBJ databases">
        <authorList>
            <consortium name="Genoscope - CEA"/>
            <person name="William W."/>
        </authorList>
    </citation>
    <scope>NUCLEOTIDE SEQUENCE</scope>
</reference>
<protein>
    <submittedName>
        <fullName evidence="1">Uncharacterized protein</fullName>
    </submittedName>
</protein>
<evidence type="ECO:0000313" key="1">
    <source>
        <dbReference type="EMBL" id="CAD8054391.1"/>
    </source>
</evidence>
<accession>A0A8S1KJB0</accession>
<dbReference type="Proteomes" id="UP000688137">
    <property type="component" value="Unassembled WGS sequence"/>
</dbReference>
<sequence length="284" mass="32489">MLNTSSGQRIRYVKEASGAKSTTQSFKYKSKECDLSANDSTSSANLKPLIQVKQSYNQHFATALPLRKLASPQKQAPVDGKIVERTYSSVRTSNYVKRSSVAPEKRVENRSVIYEKRSIKMPICSPSSTNVIEEKLEDDQIQGQGSEIQSQKRRKSITFFELTANTNQQQDNQEIIEMMSKYSEKELKQVQNIRVIINGQFDEREIYVDISSIPFEWKLEQIAQQLNEIYKSQFNQSLRNPAISVLIGKIQTKKLSKEMKKYELVIMSLKGQVKESLIVLEDSS</sequence>
<organism evidence="1 2">
    <name type="scientific">Paramecium primaurelia</name>
    <dbReference type="NCBI Taxonomy" id="5886"/>
    <lineage>
        <taxon>Eukaryota</taxon>
        <taxon>Sar</taxon>
        <taxon>Alveolata</taxon>
        <taxon>Ciliophora</taxon>
        <taxon>Intramacronucleata</taxon>
        <taxon>Oligohymenophorea</taxon>
        <taxon>Peniculida</taxon>
        <taxon>Parameciidae</taxon>
        <taxon>Paramecium</taxon>
    </lineage>
</organism>
<keyword evidence="2" id="KW-1185">Reference proteome</keyword>
<comment type="caution">
    <text evidence="1">The sequence shown here is derived from an EMBL/GenBank/DDBJ whole genome shotgun (WGS) entry which is preliminary data.</text>
</comment>
<gene>
    <name evidence="1" type="ORF">PPRIM_AZ9-3.1.T0220006</name>
</gene>